<dbReference type="EMBL" id="CP074371">
    <property type="protein sequence ID" value="QVI24630.1"/>
    <property type="molecule type" value="Genomic_DNA"/>
</dbReference>
<dbReference type="Proteomes" id="UP000683310">
    <property type="component" value="Chromosome"/>
</dbReference>
<keyword evidence="1" id="KW-1133">Transmembrane helix</keyword>
<evidence type="ECO:0000313" key="2">
    <source>
        <dbReference type="EMBL" id="QVI24630.1"/>
    </source>
</evidence>
<keyword evidence="1" id="KW-0812">Transmembrane</keyword>
<feature type="transmembrane region" description="Helical" evidence="1">
    <location>
        <begin position="127"/>
        <end position="145"/>
    </location>
</feature>
<proteinExistence type="predicted"/>
<protein>
    <submittedName>
        <fullName evidence="2">DUF4386 family protein</fullName>
    </submittedName>
</protein>
<gene>
    <name evidence="2" type="ORF">KHQ06_03880</name>
</gene>
<organism evidence="2 3">
    <name type="scientific">Nocardia tengchongensis</name>
    <dbReference type="NCBI Taxonomy" id="2055889"/>
    <lineage>
        <taxon>Bacteria</taxon>
        <taxon>Bacillati</taxon>
        <taxon>Actinomycetota</taxon>
        <taxon>Actinomycetes</taxon>
        <taxon>Mycobacteriales</taxon>
        <taxon>Nocardiaceae</taxon>
        <taxon>Nocardia</taxon>
    </lineage>
</organism>
<sequence length="149" mass="16883">MRPGRRCRRAVGRPWRRGRRCPSGRRNRGWGCRARADRRGGDVHERWVRRSGRGLRLPAVWNRLLGSVVGETLGYSLTAVWTVLVASVLWRKGFPRWFAVLGTVAAALILLGVAAPWRVPGAQQANFAGYVLWSGWMLALAVLWGRRRE</sequence>
<keyword evidence="3" id="KW-1185">Reference proteome</keyword>
<feature type="transmembrane region" description="Helical" evidence="1">
    <location>
        <begin position="72"/>
        <end position="90"/>
    </location>
</feature>
<keyword evidence="1" id="KW-0472">Membrane</keyword>
<name>A0ABX8D1Q1_9NOCA</name>
<evidence type="ECO:0000256" key="1">
    <source>
        <dbReference type="SAM" id="Phobius"/>
    </source>
</evidence>
<evidence type="ECO:0000313" key="3">
    <source>
        <dbReference type="Proteomes" id="UP000683310"/>
    </source>
</evidence>
<feature type="transmembrane region" description="Helical" evidence="1">
    <location>
        <begin position="97"/>
        <end position="115"/>
    </location>
</feature>
<accession>A0ABX8D1Q1</accession>
<reference evidence="2 3" key="1">
    <citation type="submission" date="2021-04" db="EMBL/GenBank/DDBJ databases">
        <title>Nocardia tengchongensis.</title>
        <authorList>
            <person name="Zhuang k."/>
            <person name="Ran Y."/>
            <person name="Li W."/>
        </authorList>
    </citation>
    <scope>NUCLEOTIDE SEQUENCE [LARGE SCALE GENOMIC DNA]</scope>
    <source>
        <strain evidence="2 3">CFH S0057</strain>
    </source>
</reference>